<keyword evidence="2 5" id="KW-0812">Transmembrane</keyword>
<feature type="transmembrane region" description="Helical" evidence="5">
    <location>
        <begin position="59"/>
        <end position="76"/>
    </location>
</feature>
<dbReference type="PANTHER" id="PTHR12714:SF9">
    <property type="entry name" value="PROTEIN-S-ISOPRENYLCYSTEINE O-METHYLTRANSFERASE"/>
    <property type="match status" value="1"/>
</dbReference>
<comment type="similarity">
    <text evidence="5">Belongs to the class VI-like SAM-binding methyltransferase superfamily. Isoprenylcysteine carboxyl methyltransferase family.</text>
</comment>
<gene>
    <name evidence="6" type="ORF">B0J13DRAFT_566464</name>
</gene>
<dbReference type="OrthoDB" id="422086at2759"/>
<dbReference type="Proteomes" id="UP000717696">
    <property type="component" value="Unassembled WGS sequence"/>
</dbReference>
<evidence type="ECO:0000313" key="7">
    <source>
        <dbReference type="Proteomes" id="UP000717696"/>
    </source>
</evidence>
<dbReference type="EC" id="2.1.1.100" evidence="5"/>
<keyword evidence="4 5" id="KW-0472">Membrane</keyword>
<reference evidence="6" key="1">
    <citation type="journal article" date="2021" name="Nat. Commun.">
        <title>Genetic determinants of endophytism in the Arabidopsis root mycobiome.</title>
        <authorList>
            <person name="Mesny F."/>
            <person name="Miyauchi S."/>
            <person name="Thiergart T."/>
            <person name="Pickel B."/>
            <person name="Atanasova L."/>
            <person name="Karlsson M."/>
            <person name="Huettel B."/>
            <person name="Barry K.W."/>
            <person name="Haridas S."/>
            <person name="Chen C."/>
            <person name="Bauer D."/>
            <person name="Andreopoulos W."/>
            <person name="Pangilinan J."/>
            <person name="LaButti K."/>
            <person name="Riley R."/>
            <person name="Lipzen A."/>
            <person name="Clum A."/>
            <person name="Drula E."/>
            <person name="Henrissat B."/>
            <person name="Kohler A."/>
            <person name="Grigoriev I.V."/>
            <person name="Martin F.M."/>
            <person name="Hacquard S."/>
        </authorList>
    </citation>
    <scope>NUCLEOTIDE SEQUENCE</scope>
    <source>
        <strain evidence="6">MPI-CAGE-AT-0021</strain>
    </source>
</reference>
<keyword evidence="5 6" id="KW-0489">Methyltransferase</keyword>
<evidence type="ECO:0000256" key="5">
    <source>
        <dbReference type="RuleBase" id="RU362022"/>
    </source>
</evidence>
<dbReference type="PANTHER" id="PTHR12714">
    <property type="entry name" value="PROTEIN-S ISOPRENYLCYSTEINE O-METHYLTRANSFERASE"/>
    <property type="match status" value="1"/>
</dbReference>
<feature type="transmembrane region" description="Helical" evidence="5">
    <location>
        <begin position="153"/>
        <end position="178"/>
    </location>
</feature>
<comment type="caution">
    <text evidence="6">The sequence shown here is derived from an EMBL/GenBank/DDBJ whole genome shotgun (WGS) entry which is preliminary data.</text>
</comment>
<keyword evidence="7" id="KW-1185">Reference proteome</keyword>
<feature type="transmembrane region" description="Helical" evidence="5">
    <location>
        <begin position="190"/>
        <end position="210"/>
    </location>
</feature>
<keyword evidence="5" id="KW-0256">Endoplasmic reticulum</keyword>
<proteinExistence type="inferred from homology"/>
<evidence type="ECO:0000256" key="4">
    <source>
        <dbReference type="ARBA" id="ARBA00023136"/>
    </source>
</evidence>
<dbReference type="InterPro" id="IPR007269">
    <property type="entry name" value="ICMT_MeTrfase"/>
</dbReference>
<accession>A0A9P9DQR9</accession>
<dbReference type="GO" id="GO:0005789">
    <property type="term" value="C:endoplasmic reticulum membrane"/>
    <property type="evidence" value="ECO:0007669"/>
    <property type="project" value="UniProtKB-SubCell"/>
</dbReference>
<name>A0A9P9DQR9_9HYPO</name>
<evidence type="ECO:0000256" key="2">
    <source>
        <dbReference type="ARBA" id="ARBA00022692"/>
    </source>
</evidence>
<dbReference type="GO" id="GO:0032259">
    <property type="term" value="P:methylation"/>
    <property type="evidence" value="ECO:0007669"/>
    <property type="project" value="UniProtKB-KW"/>
</dbReference>
<dbReference type="EMBL" id="JAGMUU010000025">
    <property type="protein sequence ID" value="KAH7123352.1"/>
    <property type="molecule type" value="Genomic_DNA"/>
</dbReference>
<dbReference type="Gene3D" id="1.20.120.1630">
    <property type="match status" value="1"/>
</dbReference>
<comment type="catalytic activity">
    <reaction evidence="5">
        <text>[protein]-C-terminal S-[(2E,6E)-farnesyl]-L-cysteine + S-adenosyl-L-methionine = [protein]-C-terminal S-[(2E,6E)-farnesyl]-L-cysteine methyl ester + S-adenosyl-L-homocysteine</text>
        <dbReference type="Rhea" id="RHEA:21672"/>
        <dbReference type="Rhea" id="RHEA-COMP:12125"/>
        <dbReference type="Rhea" id="RHEA-COMP:12126"/>
        <dbReference type="ChEBI" id="CHEBI:57856"/>
        <dbReference type="ChEBI" id="CHEBI:59789"/>
        <dbReference type="ChEBI" id="CHEBI:90510"/>
        <dbReference type="ChEBI" id="CHEBI:90511"/>
        <dbReference type="EC" id="2.1.1.100"/>
    </reaction>
</comment>
<evidence type="ECO:0000256" key="3">
    <source>
        <dbReference type="ARBA" id="ARBA00022989"/>
    </source>
</evidence>
<keyword evidence="5" id="KW-0949">S-adenosyl-L-methionine</keyword>
<feature type="transmembrane region" description="Helical" evidence="5">
    <location>
        <begin position="96"/>
        <end position="118"/>
    </location>
</feature>
<feature type="transmembrane region" description="Helical" evidence="5">
    <location>
        <begin position="6"/>
        <end position="28"/>
    </location>
</feature>
<dbReference type="Pfam" id="PF04140">
    <property type="entry name" value="ICMT"/>
    <property type="match status" value="1"/>
</dbReference>
<sequence>MLFTSLDVATLTLSISFILAGYLTFACWSPPNPNPSGPTASLPQDSVGVSTRAVQGRRLTTITLWVWHVLLIVFYPSPPTMLCPNPDNLSSSLFTWSAYTTVALVTIAIAAPIRLLAFKHLGQNFTFRLAKPNALVKTGLYAYVQHPSYPTNWLVLASNVALLLRLDGVFGCVLPTSVVRWGMGSGRVGVWPALLVGLEILGLLGIWVRVNDEEAMLKREVGKEWEEYHQRTKRFIPGVF</sequence>
<keyword evidence="3 5" id="KW-1133">Transmembrane helix</keyword>
<protein>
    <recommendedName>
        <fullName evidence="5">Protein-S-isoprenylcysteine O-methyltransferase</fullName>
        <ecNumber evidence="5">2.1.1.100</ecNumber>
    </recommendedName>
</protein>
<evidence type="ECO:0000313" key="6">
    <source>
        <dbReference type="EMBL" id="KAH7123352.1"/>
    </source>
</evidence>
<dbReference type="AlphaFoldDB" id="A0A9P9DQR9"/>
<evidence type="ECO:0000256" key="1">
    <source>
        <dbReference type="ARBA" id="ARBA00004141"/>
    </source>
</evidence>
<comment type="subcellular location">
    <subcellularLocation>
        <location evidence="5">Endoplasmic reticulum membrane</location>
        <topology evidence="5">Multi-pass membrane protein</topology>
    </subcellularLocation>
    <subcellularLocation>
        <location evidence="1">Membrane</location>
        <topology evidence="1">Multi-pass membrane protein</topology>
    </subcellularLocation>
</comment>
<organism evidence="6 7">
    <name type="scientific">Dactylonectria estremocensis</name>
    <dbReference type="NCBI Taxonomy" id="1079267"/>
    <lineage>
        <taxon>Eukaryota</taxon>
        <taxon>Fungi</taxon>
        <taxon>Dikarya</taxon>
        <taxon>Ascomycota</taxon>
        <taxon>Pezizomycotina</taxon>
        <taxon>Sordariomycetes</taxon>
        <taxon>Hypocreomycetidae</taxon>
        <taxon>Hypocreales</taxon>
        <taxon>Nectriaceae</taxon>
        <taxon>Dactylonectria</taxon>
    </lineage>
</organism>
<dbReference type="GO" id="GO:0004671">
    <property type="term" value="F:protein C-terminal S-isoprenylcysteine carboxyl O-methyltransferase activity"/>
    <property type="evidence" value="ECO:0007669"/>
    <property type="project" value="UniProtKB-EC"/>
</dbReference>
<keyword evidence="5 6" id="KW-0808">Transferase</keyword>